<dbReference type="SMART" id="SM00710">
    <property type="entry name" value="PbH1"/>
    <property type="match status" value="4"/>
</dbReference>
<dbReference type="Pfam" id="PF13229">
    <property type="entry name" value="Beta_helix"/>
    <property type="match status" value="1"/>
</dbReference>
<dbReference type="EMBL" id="JBHUDY010000001">
    <property type="protein sequence ID" value="MFD1612411.1"/>
    <property type="molecule type" value="Genomic_DNA"/>
</dbReference>
<dbReference type="InterPro" id="IPR006626">
    <property type="entry name" value="PbH1"/>
</dbReference>
<keyword evidence="3" id="KW-1185">Reference proteome</keyword>
<name>A0ABW4I4P6_9SPHN</name>
<evidence type="ECO:0000259" key="1">
    <source>
        <dbReference type="Pfam" id="PF13229"/>
    </source>
</evidence>
<gene>
    <name evidence="2" type="ORF">ACFSCW_11420</name>
</gene>
<accession>A0ABW4I4P6</accession>
<proteinExistence type="predicted"/>
<dbReference type="RefSeq" id="WP_380889292.1">
    <property type="nucleotide sequence ID" value="NZ_JBHUDY010000001.1"/>
</dbReference>
<dbReference type="InterPro" id="IPR039448">
    <property type="entry name" value="Beta_helix"/>
</dbReference>
<evidence type="ECO:0000313" key="2">
    <source>
        <dbReference type="EMBL" id="MFD1612411.1"/>
    </source>
</evidence>
<dbReference type="InterPro" id="IPR011050">
    <property type="entry name" value="Pectin_lyase_fold/virulence"/>
</dbReference>
<organism evidence="2 3">
    <name type="scientific">Sphingomonas tabacisoli</name>
    <dbReference type="NCBI Taxonomy" id="2249466"/>
    <lineage>
        <taxon>Bacteria</taxon>
        <taxon>Pseudomonadati</taxon>
        <taxon>Pseudomonadota</taxon>
        <taxon>Alphaproteobacteria</taxon>
        <taxon>Sphingomonadales</taxon>
        <taxon>Sphingomonadaceae</taxon>
        <taxon>Sphingomonas</taxon>
    </lineage>
</organism>
<dbReference type="InterPro" id="IPR012334">
    <property type="entry name" value="Pectin_lyas_fold"/>
</dbReference>
<evidence type="ECO:0000313" key="3">
    <source>
        <dbReference type="Proteomes" id="UP001597115"/>
    </source>
</evidence>
<comment type="caution">
    <text evidence="2">The sequence shown here is derived from an EMBL/GenBank/DDBJ whole genome shotgun (WGS) entry which is preliminary data.</text>
</comment>
<protein>
    <submittedName>
        <fullName evidence="2">Right-handed parallel beta-helix repeat-containing protein</fullName>
    </submittedName>
</protein>
<dbReference type="Proteomes" id="UP001597115">
    <property type="component" value="Unassembled WGS sequence"/>
</dbReference>
<dbReference type="SUPFAM" id="SSF51126">
    <property type="entry name" value="Pectin lyase-like"/>
    <property type="match status" value="1"/>
</dbReference>
<reference evidence="3" key="1">
    <citation type="journal article" date="2019" name="Int. J. Syst. Evol. Microbiol.">
        <title>The Global Catalogue of Microorganisms (GCM) 10K type strain sequencing project: providing services to taxonomists for standard genome sequencing and annotation.</title>
        <authorList>
            <consortium name="The Broad Institute Genomics Platform"/>
            <consortium name="The Broad Institute Genome Sequencing Center for Infectious Disease"/>
            <person name="Wu L."/>
            <person name="Ma J."/>
        </authorList>
    </citation>
    <scope>NUCLEOTIDE SEQUENCE [LARGE SCALE GENOMIC DNA]</scope>
    <source>
        <strain evidence="3">CGMCC 1.16275</strain>
    </source>
</reference>
<feature type="domain" description="Right handed beta helix" evidence="1">
    <location>
        <begin position="93"/>
        <end position="275"/>
    </location>
</feature>
<dbReference type="Gene3D" id="2.160.20.10">
    <property type="entry name" value="Single-stranded right-handed beta-helix, Pectin lyase-like"/>
    <property type="match status" value="1"/>
</dbReference>
<sequence length="428" mass="45190">MTVYNVSSSSQFNTAVSQAKGGDSIVLASGNYGSLTIQNKNFSSYVTVQAASGASVHFDGLSVLSSKNLSFSGIDVGRALNAGEAEWTRMADVRDSSNVKFDNMKFHGSLDGDPSNDGYGLYATNVSGLSVTNTEFTELYRGTAVQTSTNVRLANNDFHLIRSDGVIGYGTDNIMIDGNSFRDFHPVLGDHADAIQFFNTNLTKGASNITIQNNVVMQTYYSGVDTTGLQGFFISDGGTAGYKNVLIQNNLLYSNNQYNGIMVTDATGVQIIGNSTVSDSTDSKQLWIRLDTDSQVVVKNNVADNIVSSNVSQLFQDGNVNFNVTPALRAQLANLLHPTDVHDLILPGAGYQVPTATTTAPVSNALGSGIDNLISASHGTSVGSSAVTAAIVAKSAVLADLPAMDAGIHLPPVHQPTGWHFDSFVAMA</sequence>